<dbReference type="Proteomes" id="UP000721442">
    <property type="component" value="Unassembled WGS sequence"/>
</dbReference>
<sequence>MKKMLKKIGFAGLVILAGATVAVAAQPGAGGVGVVNNDGLCGLIIQMQGVFKILRTLAFVGAAFLVAQWAWGFIKAGDVKMDDLRDKGTGLLVGF</sequence>
<feature type="non-terminal residue" evidence="3">
    <location>
        <position position="95"/>
    </location>
</feature>
<gene>
    <name evidence="3" type="ORF">IAC77_00685</name>
</gene>
<reference evidence="3" key="1">
    <citation type="submission" date="2020-10" db="EMBL/GenBank/DDBJ databases">
        <authorList>
            <person name="Gilroy R."/>
        </authorList>
    </citation>
    <scope>NUCLEOTIDE SEQUENCE</scope>
    <source>
        <strain evidence="3">B1-16210</strain>
    </source>
</reference>
<keyword evidence="1" id="KW-0812">Transmembrane</keyword>
<feature type="chain" id="PRO_5037712902" evidence="2">
    <location>
        <begin position="25"/>
        <end position="95"/>
    </location>
</feature>
<dbReference type="EMBL" id="JADINE010000010">
    <property type="protein sequence ID" value="MBO8406961.1"/>
    <property type="molecule type" value="Genomic_DNA"/>
</dbReference>
<keyword evidence="1" id="KW-1133">Transmembrane helix</keyword>
<feature type="signal peptide" evidence="2">
    <location>
        <begin position="1"/>
        <end position="24"/>
    </location>
</feature>
<reference evidence="3" key="2">
    <citation type="journal article" date="2021" name="PeerJ">
        <title>Extensive microbial diversity within the chicken gut microbiome revealed by metagenomics and culture.</title>
        <authorList>
            <person name="Gilroy R."/>
            <person name="Ravi A."/>
            <person name="Getino M."/>
            <person name="Pursley I."/>
            <person name="Horton D.L."/>
            <person name="Alikhan N.F."/>
            <person name="Baker D."/>
            <person name="Gharbi K."/>
            <person name="Hall N."/>
            <person name="Watson M."/>
            <person name="Adriaenssens E.M."/>
            <person name="Foster-Nyarko E."/>
            <person name="Jarju S."/>
            <person name="Secka A."/>
            <person name="Antonio M."/>
            <person name="Oren A."/>
            <person name="Chaudhuri R.R."/>
            <person name="La Ragione R."/>
            <person name="Hildebrand F."/>
            <person name="Pallen M.J."/>
        </authorList>
    </citation>
    <scope>NUCLEOTIDE SEQUENCE</scope>
    <source>
        <strain evidence="3">B1-16210</strain>
    </source>
</reference>
<evidence type="ECO:0000313" key="4">
    <source>
        <dbReference type="Proteomes" id="UP000721442"/>
    </source>
</evidence>
<accession>A0A940DG30</accession>
<evidence type="ECO:0000256" key="2">
    <source>
        <dbReference type="SAM" id="SignalP"/>
    </source>
</evidence>
<proteinExistence type="predicted"/>
<evidence type="ECO:0000313" key="3">
    <source>
        <dbReference type="EMBL" id="MBO8406961.1"/>
    </source>
</evidence>
<name>A0A940DG30_9PROT</name>
<comment type="caution">
    <text evidence="3">The sequence shown here is derived from an EMBL/GenBank/DDBJ whole genome shotgun (WGS) entry which is preliminary data.</text>
</comment>
<protein>
    <submittedName>
        <fullName evidence="3">Uncharacterized protein</fullName>
    </submittedName>
</protein>
<organism evidence="3 4">
    <name type="scientific">Candidatus Enterousia excrementavium</name>
    <dbReference type="NCBI Taxonomy" id="2840789"/>
    <lineage>
        <taxon>Bacteria</taxon>
        <taxon>Pseudomonadati</taxon>
        <taxon>Pseudomonadota</taxon>
        <taxon>Alphaproteobacteria</taxon>
        <taxon>Candidatus Enterousia</taxon>
    </lineage>
</organism>
<evidence type="ECO:0000256" key="1">
    <source>
        <dbReference type="SAM" id="Phobius"/>
    </source>
</evidence>
<feature type="transmembrane region" description="Helical" evidence="1">
    <location>
        <begin position="53"/>
        <end position="74"/>
    </location>
</feature>
<dbReference type="AlphaFoldDB" id="A0A940DG30"/>
<keyword evidence="2" id="KW-0732">Signal</keyword>
<keyword evidence="1" id="KW-0472">Membrane</keyword>